<accession>A0A059CDX1</accession>
<dbReference type="SMART" id="SM00541">
    <property type="entry name" value="FYRN"/>
    <property type="match status" value="1"/>
</dbReference>
<evidence type="ECO:0000256" key="1">
    <source>
        <dbReference type="ARBA" id="ARBA00004123"/>
    </source>
</evidence>
<feature type="domain" description="JmjN" evidence="6">
    <location>
        <begin position="32"/>
        <end position="73"/>
    </location>
</feature>
<proteinExistence type="predicted"/>
<dbReference type="InterPro" id="IPR003349">
    <property type="entry name" value="JmjN"/>
</dbReference>
<dbReference type="PROSITE" id="PS51183">
    <property type="entry name" value="JMJN"/>
    <property type="match status" value="1"/>
</dbReference>
<dbReference type="SMART" id="SM00558">
    <property type="entry name" value="JmjC"/>
    <property type="match status" value="1"/>
</dbReference>
<dbReference type="InterPro" id="IPR004198">
    <property type="entry name" value="Znf_C5HC2"/>
</dbReference>
<dbReference type="EMBL" id="KK198756">
    <property type="protein sequence ID" value="KCW76662.1"/>
    <property type="molecule type" value="Genomic_DNA"/>
</dbReference>
<evidence type="ECO:0000256" key="3">
    <source>
        <dbReference type="ARBA" id="ARBA00023004"/>
    </source>
</evidence>
<evidence type="ECO:0008006" key="9">
    <source>
        <dbReference type="Google" id="ProtNLM"/>
    </source>
</evidence>
<dbReference type="Pfam" id="PF02373">
    <property type="entry name" value="JmjC"/>
    <property type="match status" value="1"/>
</dbReference>
<feature type="domain" description="JmjC" evidence="7">
    <location>
        <begin position="241"/>
        <end position="407"/>
    </location>
</feature>
<dbReference type="GO" id="GO:0048731">
    <property type="term" value="P:system development"/>
    <property type="evidence" value="ECO:0007669"/>
    <property type="project" value="UniProtKB-ARBA"/>
</dbReference>
<dbReference type="SMART" id="SM00542">
    <property type="entry name" value="FYRC"/>
    <property type="match status" value="1"/>
</dbReference>
<reference evidence="8" key="1">
    <citation type="submission" date="2013-07" db="EMBL/GenBank/DDBJ databases">
        <title>The genome of Eucalyptus grandis.</title>
        <authorList>
            <person name="Schmutz J."/>
            <person name="Hayes R."/>
            <person name="Myburg A."/>
            <person name="Tuskan G."/>
            <person name="Grattapaglia D."/>
            <person name="Rokhsar D.S."/>
        </authorList>
    </citation>
    <scope>NUCLEOTIDE SEQUENCE</scope>
    <source>
        <tissue evidence="8">Leaf extractions</tissue>
    </source>
</reference>
<dbReference type="KEGG" id="egr:104441241"/>
<feature type="compositionally biased region" description="Basic residues" evidence="5">
    <location>
        <begin position="103"/>
        <end position="121"/>
    </location>
</feature>
<dbReference type="PROSITE" id="PS51184">
    <property type="entry name" value="JMJC"/>
    <property type="match status" value="1"/>
</dbReference>
<dbReference type="Gramene" id="KCW76663">
    <property type="protein sequence ID" value="KCW76663"/>
    <property type="gene ID" value="EUGRSUZ_D01031"/>
</dbReference>
<comment type="subcellular location">
    <subcellularLocation>
        <location evidence="1">Nucleus</location>
    </subcellularLocation>
</comment>
<dbReference type="OrthoDB" id="1678912at2759"/>
<dbReference type="SMART" id="SM00545">
    <property type="entry name" value="JmjN"/>
    <property type="match status" value="1"/>
</dbReference>
<evidence type="ECO:0000256" key="2">
    <source>
        <dbReference type="ARBA" id="ARBA00023002"/>
    </source>
</evidence>
<dbReference type="SUPFAM" id="SSF51197">
    <property type="entry name" value="Clavaminate synthase-like"/>
    <property type="match status" value="1"/>
</dbReference>
<dbReference type="PROSITE" id="PS51542">
    <property type="entry name" value="FYRN"/>
    <property type="match status" value="1"/>
</dbReference>
<dbReference type="Pfam" id="PF02928">
    <property type="entry name" value="zf-C5HC2"/>
    <property type="match status" value="1"/>
</dbReference>
<sequence length="930" mass="104530">MAKFESATESHPKEMSARWDPAEACRPIIDDAPVFYPTAEEFEDTLAYISKIRHQAESYGICRIVPPASWIPPCRLKEKDVWEHSKFSTRIQQIDLLQNREPMRKKRSRKRKRKRHSRRGTGKANANSELKPNSTSDCDEKFGFQTGPDFTLADFEKHAAGFKECYFGFKDAKSVQRTNVLTESNQRWEPSVEDIEGEYWRIVEQPTDEVEIFYGADLEAGAFGSGFPKAASTGNGGSSDQYVKSGWNLNNFPRLSGSVLSFEESDISGVLVPWLYVGMCFSSFCWHVEDHHLYSLNYLHFGDAKVWYGVPGSSASMLEKTMKMYLPDLFEEQPDLLNELVTQLSPSILRNEGVPVYRVVQQAGEFVLTFPRAYHAGFNCGFNCAEAVNVAPVDWLGHGQNAVELYSTQHRKTSISHDKLLFRAARAAVQDLWEQSLLKETPMNLKWNTVCGKEGVLTRAIKTRAEMEEERVKSLPNCVKLQKMGADFDLNDERECFTCFYDLHLSAISCKCSPERYACLRHADFSCSCEGDDKYVLLRYTIYELKRLTEALEGGSDAKVEWAGKDDDWVSVTGTGASLGIDRHESGIKSSEPNESSLCSLKVVLSESQRDILNLRASPIKCEDSDNHNKVLSRNDDKYNYSIDLNIGIKPDEGENNTLEVTGGIRSLEDTCVSVCCEERKTIPHAIKRSLDMQLVRDSKSLEACAISEGNLPMSAMNNWNTSSHDDCKLFGVNLLFPNQHPAVLSSNLLTSKPVDGSRVKRSSYPIKEFTACVEPIHFGSIIAGKCWCSKQAIFPEGYKSRVDFFSVLNPGKICGYISEVVDAGLLGPIFKVTLEECPSVTFADTSAEKCWELVVQRLNQEILRQSSLGVQGQLPPFHMQRVNGLEMFGFLSPNIIQVIEALDPDHLCGEYWNNKCNETASFGDIGQRQ</sequence>
<dbReference type="Pfam" id="PF05964">
    <property type="entry name" value="FYRN"/>
    <property type="match status" value="1"/>
</dbReference>
<dbReference type="InterPro" id="IPR003347">
    <property type="entry name" value="JmjC_dom"/>
</dbReference>
<dbReference type="GO" id="GO:0010468">
    <property type="term" value="P:regulation of gene expression"/>
    <property type="evidence" value="ECO:0000318"/>
    <property type="project" value="GO_Central"/>
</dbReference>
<protein>
    <recommendedName>
        <fullName evidence="9">JmjC domain-containing protein</fullName>
    </recommendedName>
</protein>
<evidence type="ECO:0000256" key="5">
    <source>
        <dbReference type="SAM" id="MobiDB-lite"/>
    </source>
</evidence>
<organism evidence="8">
    <name type="scientific">Eucalyptus grandis</name>
    <name type="common">Flooded gum</name>
    <dbReference type="NCBI Taxonomy" id="71139"/>
    <lineage>
        <taxon>Eukaryota</taxon>
        <taxon>Viridiplantae</taxon>
        <taxon>Streptophyta</taxon>
        <taxon>Embryophyta</taxon>
        <taxon>Tracheophyta</taxon>
        <taxon>Spermatophyta</taxon>
        <taxon>Magnoliopsida</taxon>
        <taxon>eudicotyledons</taxon>
        <taxon>Gunneridae</taxon>
        <taxon>Pentapetalae</taxon>
        <taxon>rosids</taxon>
        <taxon>malvids</taxon>
        <taxon>Myrtales</taxon>
        <taxon>Myrtaceae</taxon>
        <taxon>Myrtoideae</taxon>
        <taxon>Eucalypteae</taxon>
        <taxon>Eucalyptus</taxon>
    </lineage>
</organism>
<dbReference type="PANTHER" id="PTHR10694">
    <property type="entry name" value="LYSINE-SPECIFIC DEMETHYLASE"/>
    <property type="match status" value="1"/>
</dbReference>
<dbReference type="Gene3D" id="2.60.120.650">
    <property type="entry name" value="Cupin"/>
    <property type="match status" value="1"/>
</dbReference>
<dbReference type="Pfam" id="PF02375">
    <property type="entry name" value="JmjN"/>
    <property type="match status" value="1"/>
</dbReference>
<dbReference type="GO" id="GO:0034647">
    <property type="term" value="F:histone H3K4me/H3K4me2/H3K4me3 demethylase activity"/>
    <property type="evidence" value="ECO:0000318"/>
    <property type="project" value="GO_Central"/>
</dbReference>
<evidence type="ECO:0000259" key="7">
    <source>
        <dbReference type="PROSITE" id="PS51184"/>
    </source>
</evidence>
<keyword evidence="3" id="KW-0408">Iron</keyword>
<feature type="compositionally biased region" description="Polar residues" evidence="5">
    <location>
        <begin position="124"/>
        <end position="136"/>
    </location>
</feature>
<dbReference type="GO" id="GO:0006338">
    <property type="term" value="P:chromatin remodeling"/>
    <property type="evidence" value="ECO:0000318"/>
    <property type="project" value="GO_Central"/>
</dbReference>
<dbReference type="GO" id="GO:0005634">
    <property type="term" value="C:nucleus"/>
    <property type="evidence" value="ECO:0000318"/>
    <property type="project" value="GO_Central"/>
</dbReference>
<dbReference type="Pfam" id="PF05965">
    <property type="entry name" value="FYRC"/>
    <property type="match status" value="1"/>
</dbReference>
<dbReference type="Gramene" id="KCW76662">
    <property type="protein sequence ID" value="KCW76662"/>
    <property type="gene ID" value="EUGRSUZ_D01031"/>
</dbReference>
<name>A0A059CDX1_EUCGR</name>
<dbReference type="PANTHER" id="PTHR10694:SF105">
    <property type="entry name" value="LYSINE-SPECIFIC DEMETHYLASE JMJ14"/>
    <property type="match status" value="1"/>
</dbReference>
<dbReference type="PROSITE" id="PS51543">
    <property type="entry name" value="FYRC"/>
    <property type="match status" value="1"/>
</dbReference>
<dbReference type="GO" id="GO:0000785">
    <property type="term" value="C:chromatin"/>
    <property type="evidence" value="ECO:0000318"/>
    <property type="project" value="GO_Central"/>
</dbReference>
<evidence type="ECO:0000256" key="4">
    <source>
        <dbReference type="ARBA" id="ARBA00023242"/>
    </source>
</evidence>
<evidence type="ECO:0000259" key="6">
    <source>
        <dbReference type="PROSITE" id="PS51183"/>
    </source>
</evidence>
<dbReference type="eggNOG" id="KOG1246">
    <property type="taxonomic scope" value="Eukaryota"/>
</dbReference>
<dbReference type="OMA" id="QFSCLKH"/>
<dbReference type="AlphaFoldDB" id="A0A059CDX1"/>
<dbReference type="EMBL" id="KK198756">
    <property type="protein sequence ID" value="KCW76663.1"/>
    <property type="molecule type" value="Genomic_DNA"/>
</dbReference>
<gene>
    <name evidence="8" type="ORF">EUGRSUZ_D01031</name>
</gene>
<feature type="region of interest" description="Disordered" evidence="5">
    <location>
        <begin position="93"/>
        <end position="139"/>
    </location>
</feature>
<dbReference type="Gene3D" id="3.30.160.360">
    <property type="match status" value="1"/>
</dbReference>
<dbReference type="InterPro" id="IPR003888">
    <property type="entry name" value="FYrich_N"/>
</dbReference>
<dbReference type="InterPro" id="IPR003889">
    <property type="entry name" value="FYrich_C"/>
</dbReference>
<dbReference type="FunCoup" id="A0A059CDX1">
    <property type="interactions" value="1766"/>
</dbReference>
<keyword evidence="4" id="KW-0539">Nucleus</keyword>
<dbReference type="STRING" id="71139.A0A059CDX1"/>
<keyword evidence="2" id="KW-0560">Oxidoreductase</keyword>
<dbReference type="GO" id="GO:0006355">
    <property type="term" value="P:regulation of DNA-templated transcription"/>
    <property type="evidence" value="ECO:0007669"/>
    <property type="project" value="UniProtKB-ARBA"/>
</dbReference>
<evidence type="ECO:0000313" key="8">
    <source>
        <dbReference type="EMBL" id="KCW76663.1"/>
    </source>
</evidence>